<dbReference type="PANTHER" id="PTHR12143">
    <property type="entry name" value="PEPTIDE N-GLYCANASE PNGASE -RELATED"/>
    <property type="match status" value="1"/>
</dbReference>
<keyword evidence="5" id="KW-1185">Reference proteome</keyword>
<dbReference type="InterPro" id="IPR014718">
    <property type="entry name" value="GH-type_carb-bd"/>
</dbReference>
<dbReference type="PANTHER" id="PTHR12143:SF39">
    <property type="entry name" value="SECRETED PROTEIN"/>
    <property type="match status" value="1"/>
</dbReference>
<dbReference type="Pfam" id="PF17678">
    <property type="entry name" value="Glyco_hydro_92N"/>
    <property type="match status" value="1"/>
</dbReference>
<dbReference type="Gene3D" id="1.20.1050.60">
    <property type="entry name" value="alpha-1,2-mannosidase"/>
    <property type="match status" value="1"/>
</dbReference>
<evidence type="ECO:0000259" key="1">
    <source>
        <dbReference type="Pfam" id="PF07971"/>
    </source>
</evidence>
<dbReference type="Pfam" id="PF07971">
    <property type="entry name" value="Glyco_hydro_92"/>
    <property type="match status" value="1"/>
</dbReference>
<evidence type="ECO:0000259" key="2">
    <source>
        <dbReference type="Pfam" id="PF14683"/>
    </source>
</evidence>
<name>A0ABS9KAP4_9BACT</name>
<dbReference type="InterPro" id="IPR041371">
    <property type="entry name" value="GH92_N"/>
</dbReference>
<feature type="domain" description="Rhamnogalacturonan lyase" evidence="2">
    <location>
        <begin position="41"/>
        <end position="227"/>
    </location>
</feature>
<dbReference type="Proteomes" id="UP001165366">
    <property type="component" value="Unassembled WGS sequence"/>
</dbReference>
<dbReference type="Gene3D" id="1.20.1610.10">
    <property type="entry name" value="alpha-1,2-mannosidases domains"/>
    <property type="match status" value="1"/>
</dbReference>
<dbReference type="InterPro" id="IPR012939">
    <property type="entry name" value="Glyco_hydro_92"/>
</dbReference>
<sequence length="1075" mass="122980">MKKIKYLILYCVLFAFPTILLAINTSERNAVLITQAHHEVIWSIGEKDNLADEFALAPDGFEDFKYEDFGYEDNFFAIGFHDEKEDIPYVLPGPVDTWGGTWPTSGWRSNSVNILFSADEEPENGNYTLYIELADFAKEFLPVVKVHINGQEVRYALQAEGYSRESQRSPARNEEFINEEALRGEDADATPTTISIPIDQNVIQQDGNEINITILEGSWIKFDQVRLEGPELKLRNVEKLFVRDVRPAEYQVVKGQDEFQPLLVKTEHFEGSPLLSVELDGEQIFEETVEMGQYDFEVLMPAVSQEMRSEYAILIDGRELESGSVERSPQQVQALSDYVDTRMGAAHARWMYAPGPWMPFSMVKLSPINQNSGWQAGYDSIFESVGAFSHIHEWTMAGLGVFPTNGRLQTQIGDELKPDSGYRSRIDKKSEEAPIGYYKVNLTDYDIQAELTATTRSSLMRFTFPEERDSARVLIDFHIPAEYDYVLKEVNVRKVSDYRLEGYSDQFSGRVWSSDAQQDYTVHFVMEFDQPILSMGGWVEDEIVEGDQLTAKDITDAGLFIYFDHKEEPVVQVRTGISLVSIENAAQNLETEMSEPFGWDFEAVRQHQVDTWNELMSRVLISTNNRLEKKRFYNTVYRSLSTRNTWSDVNGEWRGTDGSVHKLMDPDHVALGCDAFWNTFWNLNQFWNLVTPEWSSRWVNSQLAMYDAYGWLAKGPAGMNYIPVMVAEHEIPLITGAYQMGIRDFDADKALEAAVKMQNTPAQKVHDGFAGNRDLTVYLEHEYVPYDKGRFSNSMEYSFDDWTVGQLAKAIGKSDVYETFNDRGYWWKNAISDTGFAHMRDSDGNWLEDFDPFASGANHHYVEGNAWQLTHFVPQDVTELIHYIGKERFVDNLIWGFEKSYPLRFNAVNDQYWDIPVDQGNQQSLHFSFLFNWAGKPWLTQKWSRAVMERFYGFGVGNAYLGDEDQGQLSAWFVMASIGLFQTDGGTRVDPIYEIASPLFERVEIDLGGMYGRGETFVIEAKNASRNNKYVQSATLNGQELDTFYFDASELLKGGSLILEMGPEPNKEWGVIESE</sequence>
<keyword evidence="4" id="KW-0378">Hydrolase</keyword>
<dbReference type="InterPro" id="IPR005887">
    <property type="entry name" value="GH92_a_mannosidase_put"/>
</dbReference>
<reference evidence="4" key="1">
    <citation type="submission" date="2022-01" db="EMBL/GenBank/DDBJ databases">
        <authorList>
            <person name="Wang Y."/>
        </authorList>
    </citation>
    <scope>NUCLEOTIDE SEQUENCE</scope>
    <source>
        <strain evidence="4">WB101</strain>
    </source>
</reference>
<proteinExistence type="predicted"/>
<evidence type="ECO:0000313" key="4">
    <source>
        <dbReference type="EMBL" id="MCG2587923.1"/>
    </source>
</evidence>
<comment type="caution">
    <text evidence="4">The sequence shown here is derived from an EMBL/GenBank/DDBJ whole genome shotgun (WGS) entry which is preliminary data.</text>
</comment>
<gene>
    <name evidence="4" type="ORF">L6773_05070</name>
</gene>
<dbReference type="NCBIfam" id="TIGR01180">
    <property type="entry name" value="aman2_put"/>
    <property type="match status" value="1"/>
</dbReference>
<feature type="domain" description="Glycosyl hydrolase family 92 N-terminal" evidence="3">
    <location>
        <begin position="338"/>
        <end position="578"/>
    </location>
</feature>
<dbReference type="EC" id="3.2.1.-" evidence="4"/>
<dbReference type="GO" id="GO:0016798">
    <property type="term" value="F:hydrolase activity, acting on glycosyl bonds"/>
    <property type="evidence" value="ECO:0007669"/>
    <property type="project" value="UniProtKB-KW"/>
</dbReference>
<dbReference type="Pfam" id="PF14683">
    <property type="entry name" value="CBM-like"/>
    <property type="match status" value="1"/>
</dbReference>
<dbReference type="EMBL" id="JAKLWS010000004">
    <property type="protein sequence ID" value="MCG2587923.1"/>
    <property type="molecule type" value="Genomic_DNA"/>
</dbReference>
<dbReference type="InterPro" id="IPR008928">
    <property type="entry name" value="6-hairpin_glycosidase_sf"/>
</dbReference>
<keyword evidence="4" id="KW-0326">Glycosidase</keyword>
<feature type="domain" description="Glycosyl hydrolase family 92" evidence="1">
    <location>
        <begin position="584"/>
        <end position="1063"/>
    </location>
</feature>
<reference evidence="4" key="2">
    <citation type="submission" date="2024-05" db="EMBL/GenBank/DDBJ databases">
        <title>Rhodohalobacter halophilus gen. nov., sp. nov., a moderately halophilic member of the family Balneolaceae.</title>
        <authorList>
            <person name="Xia J."/>
        </authorList>
    </citation>
    <scope>NUCLEOTIDE SEQUENCE</scope>
    <source>
        <strain evidence="4">WB101</strain>
    </source>
</reference>
<dbReference type="InterPro" id="IPR050883">
    <property type="entry name" value="PNGase"/>
</dbReference>
<dbReference type="InterPro" id="IPR029411">
    <property type="entry name" value="RG-lyase_III"/>
</dbReference>
<dbReference type="SUPFAM" id="SSF48208">
    <property type="entry name" value="Six-hairpin glycosidases"/>
    <property type="match status" value="1"/>
</dbReference>
<dbReference type="Gene3D" id="3.30.2080.10">
    <property type="entry name" value="GH92 mannosidase domain"/>
    <property type="match status" value="1"/>
</dbReference>
<evidence type="ECO:0000259" key="3">
    <source>
        <dbReference type="Pfam" id="PF17678"/>
    </source>
</evidence>
<dbReference type="SUPFAM" id="SSF49785">
    <property type="entry name" value="Galactose-binding domain-like"/>
    <property type="match status" value="1"/>
</dbReference>
<dbReference type="Gene3D" id="2.70.98.10">
    <property type="match status" value="1"/>
</dbReference>
<dbReference type="InterPro" id="IPR008979">
    <property type="entry name" value="Galactose-bd-like_sf"/>
</dbReference>
<evidence type="ECO:0000313" key="5">
    <source>
        <dbReference type="Proteomes" id="UP001165366"/>
    </source>
</evidence>
<dbReference type="RefSeq" id="WP_237852766.1">
    <property type="nucleotide sequence ID" value="NZ_JAKLWS010000004.1"/>
</dbReference>
<protein>
    <submittedName>
        <fullName evidence="4">GH92 family glycosyl hydrolase</fullName>
        <ecNumber evidence="4">3.2.1.-</ecNumber>
    </submittedName>
</protein>
<accession>A0ABS9KAP4</accession>
<organism evidence="4 5">
    <name type="scientific">Rhodohalobacter sulfatireducens</name>
    <dbReference type="NCBI Taxonomy" id="2911366"/>
    <lineage>
        <taxon>Bacteria</taxon>
        <taxon>Pseudomonadati</taxon>
        <taxon>Balneolota</taxon>
        <taxon>Balneolia</taxon>
        <taxon>Balneolales</taxon>
        <taxon>Balneolaceae</taxon>
        <taxon>Rhodohalobacter</taxon>
    </lineage>
</organism>